<dbReference type="EnsemblProtists" id="EOD24450">
    <property type="protein sequence ID" value="EOD24450"/>
    <property type="gene ID" value="EMIHUDRAFT_115903"/>
</dbReference>
<reference evidence="1" key="2">
    <citation type="submission" date="2024-10" db="UniProtKB">
        <authorList>
            <consortium name="EnsemblProtists"/>
        </authorList>
    </citation>
    <scope>IDENTIFICATION</scope>
</reference>
<dbReference type="AlphaFoldDB" id="A0A0D3JLR5"/>
<dbReference type="GeneID" id="17269996"/>
<dbReference type="RefSeq" id="XP_005776879.1">
    <property type="nucleotide sequence ID" value="XM_005776822.1"/>
</dbReference>
<dbReference type="PaxDb" id="2903-EOD24450"/>
<keyword evidence="2" id="KW-1185">Reference proteome</keyword>
<reference evidence="2" key="1">
    <citation type="journal article" date="2013" name="Nature">
        <title>Pan genome of the phytoplankton Emiliania underpins its global distribution.</title>
        <authorList>
            <person name="Read B.A."/>
            <person name="Kegel J."/>
            <person name="Klute M.J."/>
            <person name="Kuo A."/>
            <person name="Lefebvre S.C."/>
            <person name="Maumus F."/>
            <person name="Mayer C."/>
            <person name="Miller J."/>
            <person name="Monier A."/>
            <person name="Salamov A."/>
            <person name="Young J."/>
            <person name="Aguilar M."/>
            <person name="Claverie J.M."/>
            <person name="Frickenhaus S."/>
            <person name="Gonzalez K."/>
            <person name="Herman E.K."/>
            <person name="Lin Y.C."/>
            <person name="Napier J."/>
            <person name="Ogata H."/>
            <person name="Sarno A.F."/>
            <person name="Shmutz J."/>
            <person name="Schroeder D."/>
            <person name="de Vargas C."/>
            <person name="Verret F."/>
            <person name="von Dassow P."/>
            <person name="Valentin K."/>
            <person name="Van de Peer Y."/>
            <person name="Wheeler G."/>
            <person name="Dacks J.B."/>
            <person name="Delwiche C.F."/>
            <person name="Dyhrman S.T."/>
            <person name="Glockner G."/>
            <person name="John U."/>
            <person name="Richards T."/>
            <person name="Worden A.Z."/>
            <person name="Zhang X."/>
            <person name="Grigoriev I.V."/>
            <person name="Allen A.E."/>
            <person name="Bidle K."/>
            <person name="Borodovsky M."/>
            <person name="Bowler C."/>
            <person name="Brownlee C."/>
            <person name="Cock J.M."/>
            <person name="Elias M."/>
            <person name="Gladyshev V.N."/>
            <person name="Groth M."/>
            <person name="Guda C."/>
            <person name="Hadaegh A."/>
            <person name="Iglesias-Rodriguez M.D."/>
            <person name="Jenkins J."/>
            <person name="Jones B.M."/>
            <person name="Lawson T."/>
            <person name="Leese F."/>
            <person name="Lindquist E."/>
            <person name="Lobanov A."/>
            <person name="Lomsadze A."/>
            <person name="Malik S.B."/>
            <person name="Marsh M.E."/>
            <person name="Mackinder L."/>
            <person name="Mock T."/>
            <person name="Mueller-Roeber B."/>
            <person name="Pagarete A."/>
            <person name="Parker M."/>
            <person name="Probert I."/>
            <person name="Quesneville H."/>
            <person name="Raines C."/>
            <person name="Rensing S.A."/>
            <person name="Riano-Pachon D.M."/>
            <person name="Richier S."/>
            <person name="Rokitta S."/>
            <person name="Shiraiwa Y."/>
            <person name="Soanes D.M."/>
            <person name="van der Giezen M."/>
            <person name="Wahlund T.M."/>
            <person name="Williams B."/>
            <person name="Wilson W."/>
            <person name="Wolfe G."/>
            <person name="Wurch L.L."/>
        </authorList>
    </citation>
    <scope>NUCLEOTIDE SEQUENCE</scope>
</reference>
<dbReference type="HOGENOM" id="CLU_1035993_0_0_1"/>
<proteinExistence type="predicted"/>
<evidence type="ECO:0000313" key="2">
    <source>
        <dbReference type="Proteomes" id="UP000013827"/>
    </source>
</evidence>
<protein>
    <recommendedName>
        <fullName evidence="3">PLAC8 family protein</fullName>
    </recommendedName>
</protein>
<evidence type="ECO:0000313" key="1">
    <source>
        <dbReference type="EnsemblProtists" id="EOD24450"/>
    </source>
</evidence>
<organism evidence="1 2">
    <name type="scientific">Emiliania huxleyi (strain CCMP1516)</name>
    <dbReference type="NCBI Taxonomy" id="280463"/>
    <lineage>
        <taxon>Eukaryota</taxon>
        <taxon>Haptista</taxon>
        <taxon>Haptophyta</taxon>
        <taxon>Prymnesiophyceae</taxon>
        <taxon>Isochrysidales</taxon>
        <taxon>Noelaerhabdaceae</taxon>
        <taxon>Emiliania</taxon>
    </lineage>
</organism>
<sequence>MLDPEKQREVREEWKREGWTRHVTSTLRCAIDANALEAYAERPEANVVPVDKHGVPYRGTYSIQIPDGLGEGQQFQAEVGGQMMLLTVPPGYSGGMPLKVDAPAAAVNVQNQMKHTSSAGTGTEEWGSVFGCFDDMGGCLYVSCCLPCAKCEMGDMIGADVTVGQSKETAPSFLGFGSQIQNYCSYIPYCCGPCIAPVACLDKCWCNYDVNILKAAAVKLDKNAVSPGPCDNVCLQVMCCGSCTYCLIYSELKAAKAGGTPEATEMARS</sequence>
<accession>A0A0D3JLR5</accession>
<evidence type="ECO:0008006" key="3">
    <source>
        <dbReference type="Google" id="ProtNLM"/>
    </source>
</evidence>
<dbReference type="Proteomes" id="UP000013827">
    <property type="component" value="Unassembled WGS sequence"/>
</dbReference>
<dbReference type="KEGG" id="ehx:EMIHUDRAFT_115903"/>
<name>A0A0D3JLR5_EMIH1</name>